<evidence type="ECO:0000313" key="1">
    <source>
        <dbReference type="EMBL" id="EHL30694.1"/>
    </source>
</evidence>
<dbReference type="EMBL" id="JH413827">
    <property type="protein sequence ID" value="EHL30694.1"/>
    <property type="molecule type" value="Genomic_DNA"/>
</dbReference>
<sequence length="68" mass="7734">MILKPGTTNPAIAPKLICTRGEDNDFTKRAIIPELTKSNNKNKQKYIFAILNPFNSCPYMDRLKCIGY</sequence>
<dbReference type="InParanoid" id="G9EPZ2"/>
<keyword evidence="2" id="KW-1185">Reference proteome</keyword>
<accession>G9EPZ2</accession>
<proteinExistence type="predicted"/>
<dbReference type="AlphaFoldDB" id="G9EPZ2"/>
<dbReference type="HOGENOM" id="CLU_2788775_0_0_6"/>
<gene>
    <name evidence="1" type="ORF">LDG_7333</name>
</gene>
<name>G9EPZ2_9GAMM</name>
<organism evidence="1 2">
    <name type="scientific">Legionella drancourtii LLAP12</name>
    <dbReference type="NCBI Taxonomy" id="658187"/>
    <lineage>
        <taxon>Bacteria</taxon>
        <taxon>Pseudomonadati</taxon>
        <taxon>Pseudomonadota</taxon>
        <taxon>Gammaproteobacteria</taxon>
        <taxon>Legionellales</taxon>
        <taxon>Legionellaceae</taxon>
        <taxon>Legionella</taxon>
    </lineage>
</organism>
<reference evidence="1 2" key="1">
    <citation type="journal article" date="2011" name="BMC Genomics">
        <title>Insight into cross-talk between intra-amoebal pathogens.</title>
        <authorList>
            <person name="Gimenez G."/>
            <person name="Bertelli C."/>
            <person name="Moliner C."/>
            <person name="Robert C."/>
            <person name="Raoult D."/>
            <person name="Fournier P.E."/>
            <person name="Greub G."/>
        </authorList>
    </citation>
    <scope>NUCLEOTIDE SEQUENCE [LARGE SCALE GENOMIC DNA]</scope>
    <source>
        <strain evidence="1 2">LLAP12</strain>
    </source>
</reference>
<dbReference type="Proteomes" id="UP000002770">
    <property type="component" value="Unassembled WGS sequence"/>
</dbReference>
<evidence type="ECO:0000313" key="2">
    <source>
        <dbReference type="Proteomes" id="UP000002770"/>
    </source>
</evidence>
<protein>
    <submittedName>
        <fullName evidence="1">Uncharacterized protein</fullName>
    </submittedName>
</protein>